<dbReference type="Gene3D" id="1.10.357.10">
    <property type="entry name" value="Tetracycline Repressor, domain 2"/>
    <property type="match status" value="1"/>
</dbReference>
<keyword evidence="2 4" id="KW-0238">DNA-binding</keyword>
<dbReference type="InterPro" id="IPR009057">
    <property type="entry name" value="Homeodomain-like_sf"/>
</dbReference>
<dbReference type="InterPro" id="IPR036271">
    <property type="entry name" value="Tet_transcr_reg_TetR-rel_C_sf"/>
</dbReference>
<evidence type="ECO:0000256" key="4">
    <source>
        <dbReference type="PROSITE-ProRule" id="PRU00335"/>
    </source>
</evidence>
<dbReference type="PROSITE" id="PS50977">
    <property type="entry name" value="HTH_TETR_2"/>
    <property type="match status" value="1"/>
</dbReference>
<dbReference type="InterPro" id="IPR011075">
    <property type="entry name" value="TetR_C"/>
</dbReference>
<keyword evidence="1" id="KW-0805">Transcription regulation</keyword>
<dbReference type="PANTHER" id="PTHR30055">
    <property type="entry name" value="HTH-TYPE TRANSCRIPTIONAL REGULATOR RUTR"/>
    <property type="match status" value="1"/>
</dbReference>
<keyword evidence="3" id="KW-0804">Transcription</keyword>
<dbReference type="Proteomes" id="UP000595205">
    <property type="component" value="Chromosome"/>
</dbReference>
<dbReference type="InterPro" id="IPR001647">
    <property type="entry name" value="HTH_TetR"/>
</dbReference>
<feature type="domain" description="HTH tetR-type" evidence="5">
    <location>
        <begin position="27"/>
        <end position="87"/>
    </location>
</feature>
<dbReference type="GO" id="GO:0003700">
    <property type="term" value="F:DNA-binding transcription factor activity"/>
    <property type="evidence" value="ECO:0007669"/>
    <property type="project" value="TreeGrafter"/>
</dbReference>
<protein>
    <submittedName>
        <fullName evidence="6">Putative HTH-type transcriptional regulator</fullName>
    </submittedName>
</protein>
<accession>A0A7R7MWU3</accession>
<dbReference type="SUPFAM" id="SSF46689">
    <property type="entry name" value="Homeodomain-like"/>
    <property type="match status" value="1"/>
</dbReference>
<reference evidence="6 7" key="1">
    <citation type="submission" date="2020-12" db="EMBL/GenBank/DDBJ databases">
        <title>Genome sequence of clinical Mycobacterium intracellulare strains.</title>
        <authorList>
            <person name="Tateishi Y."/>
            <person name="Matsumoto S."/>
            <person name="Fukushima Y."/>
            <person name="Nakajima C."/>
            <person name="Suzuki Y."/>
        </authorList>
    </citation>
    <scope>NUCLEOTIDE SEQUENCE [LARGE SCALE GENOMIC DNA]</scope>
    <source>
        <strain evidence="6 7">M018</strain>
    </source>
</reference>
<evidence type="ECO:0000259" key="5">
    <source>
        <dbReference type="PROSITE" id="PS50977"/>
    </source>
</evidence>
<dbReference type="Pfam" id="PF16859">
    <property type="entry name" value="TetR_C_11"/>
    <property type="match status" value="1"/>
</dbReference>
<dbReference type="GO" id="GO:0000976">
    <property type="term" value="F:transcription cis-regulatory region binding"/>
    <property type="evidence" value="ECO:0007669"/>
    <property type="project" value="TreeGrafter"/>
</dbReference>
<dbReference type="SUPFAM" id="SSF48498">
    <property type="entry name" value="Tetracyclin repressor-like, C-terminal domain"/>
    <property type="match status" value="1"/>
</dbReference>
<sequence>MPHRPGGSIVGSMTQTAEECAQASPWSPREAEILAVTLRLLQEHGYDQLAVDAVANAARASKATVYRRWPSKAELVLAAFIEGVRQVAVPPNTGTLRGDLLSLGETIAVECGQHASTIRAVMVEVSRHPALNEALQHQFLDQRKAMIQHVLHQAVDRGEITEDVITDELWDLLPGYLIFRSIIPGRPPTRRTVQAFVDGFLIPGLTAGPGA</sequence>
<proteinExistence type="predicted"/>
<dbReference type="Pfam" id="PF00440">
    <property type="entry name" value="TetR_N"/>
    <property type="match status" value="1"/>
</dbReference>
<evidence type="ECO:0000256" key="2">
    <source>
        <dbReference type="ARBA" id="ARBA00023125"/>
    </source>
</evidence>
<evidence type="ECO:0000256" key="1">
    <source>
        <dbReference type="ARBA" id="ARBA00023015"/>
    </source>
</evidence>
<dbReference type="Gene3D" id="1.10.10.60">
    <property type="entry name" value="Homeodomain-like"/>
    <property type="match status" value="1"/>
</dbReference>
<organism evidence="6 7">
    <name type="scientific">Mycobacterium intracellulare</name>
    <dbReference type="NCBI Taxonomy" id="1767"/>
    <lineage>
        <taxon>Bacteria</taxon>
        <taxon>Bacillati</taxon>
        <taxon>Actinomycetota</taxon>
        <taxon>Actinomycetes</taxon>
        <taxon>Mycobacteriales</taxon>
        <taxon>Mycobacteriaceae</taxon>
        <taxon>Mycobacterium</taxon>
        <taxon>Mycobacterium avium complex (MAC)</taxon>
    </lineage>
</organism>
<evidence type="ECO:0000313" key="7">
    <source>
        <dbReference type="Proteomes" id="UP000595205"/>
    </source>
</evidence>
<name>A0A7R7MWU3_MYCIT</name>
<dbReference type="PRINTS" id="PR00455">
    <property type="entry name" value="HTHTETR"/>
</dbReference>
<dbReference type="InterPro" id="IPR050109">
    <property type="entry name" value="HTH-type_TetR-like_transc_reg"/>
</dbReference>
<dbReference type="AlphaFoldDB" id="A0A7R7MWU3"/>
<gene>
    <name evidence="6" type="ORF">MINTM018_37930</name>
</gene>
<dbReference type="EMBL" id="AP024255">
    <property type="protein sequence ID" value="BCP01024.1"/>
    <property type="molecule type" value="Genomic_DNA"/>
</dbReference>
<evidence type="ECO:0000313" key="6">
    <source>
        <dbReference type="EMBL" id="BCP01024.1"/>
    </source>
</evidence>
<evidence type="ECO:0000256" key="3">
    <source>
        <dbReference type="ARBA" id="ARBA00023163"/>
    </source>
</evidence>
<dbReference type="PANTHER" id="PTHR30055:SF149">
    <property type="entry name" value="TETR-FAMILY TRANSCRIPTIONAL REGULATOR"/>
    <property type="match status" value="1"/>
</dbReference>
<feature type="DNA-binding region" description="H-T-H motif" evidence="4">
    <location>
        <begin position="50"/>
        <end position="69"/>
    </location>
</feature>